<dbReference type="AlphaFoldDB" id="A0A976IH03"/>
<comment type="caution">
    <text evidence="1">The sequence shown here is derived from an EMBL/GenBank/DDBJ whole genome shotgun (WGS) entry which is preliminary data.</text>
</comment>
<keyword evidence="2" id="KW-1185">Reference proteome</keyword>
<dbReference type="GeneID" id="94344879"/>
<accession>A0A976IH03</accession>
<gene>
    <name evidence="1" type="ORF">CCR75_001103</name>
</gene>
<dbReference type="KEGG" id="blac:94344879"/>
<sequence length="65" mass="6789">MSRFRAGNRGTSRGNGRFTLSKVLIKSFISTAAGAKSWNACMTSVAFGCARPASSASSFAAPPMR</sequence>
<dbReference type="Proteomes" id="UP000294530">
    <property type="component" value="Unassembled WGS sequence"/>
</dbReference>
<evidence type="ECO:0000313" key="2">
    <source>
        <dbReference type="Proteomes" id="UP000294530"/>
    </source>
</evidence>
<dbReference type="RefSeq" id="XP_067821201.1">
    <property type="nucleotide sequence ID" value="XM_067959208.1"/>
</dbReference>
<dbReference type="EMBL" id="SHOA02000015">
    <property type="protein sequence ID" value="TDH71702.1"/>
    <property type="molecule type" value="Genomic_DNA"/>
</dbReference>
<proteinExistence type="predicted"/>
<evidence type="ECO:0000313" key="1">
    <source>
        <dbReference type="EMBL" id="TDH71702.1"/>
    </source>
</evidence>
<reference evidence="1 2" key="1">
    <citation type="journal article" date="2021" name="Genome Biol.">
        <title>AFLAP: assembly-free linkage analysis pipeline using k-mers from genome sequencing data.</title>
        <authorList>
            <person name="Fletcher K."/>
            <person name="Zhang L."/>
            <person name="Gil J."/>
            <person name="Han R."/>
            <person name="Cavanaugh K."/>
            <person name="Michelmore R."/>
        </authorList>
    </citation>
    <scope>NUCLEOTIDE SEQUENCE [LARGE SCALE GENOMIC DNA]</scope>
    <source>
        <strain evidence="1 2">SF5</strain>
    </source>
</reference>
<name>A0A976IH03_BRELC</name>
<organism evidence="1 2">
    <name type="scientific">Bremia lactucae</name>
    <name type="common">Lettuce downy mildew</name>
    <dbReference type="NCBI Taxonomy" id="4779"/>
    <lineage>
        <taxon>Eukaryota</taxon>
        <taxon>Sar</taxon>
        <taxon>Stramenopiles</taxon>
        <taxon>Oomycota</taxon>
        <taxon>Peronosporomycetes</taxon>
        <taxon>Peronosporales</taxon>
        <taxon>Peronosporaceae</taxon>
        <taxon>Bremia</taxon>
    </lineage>
</organism>
<protein>
    <submittedName>
        <fullName evidence="1">Uncharacterized protein</fullName>
    </submittedName>
</protein>